<organism evidence="11 12">
    <name type="scientific">Penelope pileata</name>
    <dbReference type="NCBI Taxonomy" id="1118817"/>
    <lineage>
        <taxon>Eukaryota</taxon>
        <taxon>Metazoa</taxon>
        <taxon>Chordata</taxon>
        <taxon>Craniata</taxon>
        <taxon>Vertebrata</taxon>
        <taxon>Euteleostomi</taxon>
        <taxon>Archelosauria</taxon>
        <taxon>Archosauria</taxon>
        <taxon>Dinosauria</taxon>
        <taxon>Saurischia</taxon>
        <taxon>Theropoda</taxon>
        <taxon>Coelurosauria</taxon>
        <taxon>Aves</taxon>
        <taxon>Neognathae</taxon>
        <taxon>Galloanserae</taxon>
        <taxon>Galliformes</taxon>
        <taxon>Cracidae</taxon>
        <taxon>Penelope</taxon>
    </lineage>
</organism>
<dbReference type="EMBL" id="WBMW01004573">
    <property type="protein sequence ID" value="NXC47751.1"/>
    <property type="molecule type" value="Genomic_DNA"/>
</dbReference>
<feature type="compositionally biased region" description="Low complexity" evidence="10">
    <location>
        <begin position="505"/>
        <end position="517"/>
    </location>
</feature>
<accession>A0A851NZQ4</accession>
<feature type="region of interest" description="Disordered" evidence="10">
    <location>
        <begin position="60"/>
        <end position="156"/>
    </location>
</feature>
<feature type="region of interest" description="Disordered" evidence="10">
    <location>
        <begin position="411"/>
        <end position="682"/>
    </location>
</feature>
<gene>
    <name evidence="11" type="primary">Mdm1</name>
    <name evidence="11" type="ORF">PENPIL_R10161</name>
</gene>
<feature type="compositionally biased region" description="Low complexity" evidence="10">
    <location>
        <begin position="553"/>
        <end position="564"/>
    </location>
</feature>
<evidence type="ECO:0000256" key="7">
    <source>
        <dbReference type="ARBA" id="ARBA00023212"/>
    </source>
</evidence>
<evidence type="ECO:0000256" key="5">
    <source>
        <dbReference type="ARBA" id="ARBA00022490"/>
    </source>
</evidence>
<evidence type="ECO:0000256" key="8">
    <source>
        <dbReference type="ARBA" id="ARBA00023242"/>
    </source>
</evidence>
<feature type="compositionally biased region" description="Low complexity" evidence="10">
    <location>
        <begin position="207"/>
        <end position="221"/>
    </location>
</feature>
<dbReference type="Proteomes" id="UP000613066">
    <property type="component" value="Unassembled WGS sequence"/>
</dbReference>
<proteinExistence type="inferred from homology"/>
<comment type="subcellular location">
    <subcellularLocation>
        <location evidence="1">Cytoplasm</location>
        <location evidence="1">Cytoskeleton</location>
        <location evidence="1">Microtubule organizing center</location>
        <location evidence="1">Centrosome</location>
        <location evidence="1">Centriole</location>
    </subcellularLocation>
    <subcellularLocation>
        <location evidence="2">Nucleus</location>
    </subcellularLocation>
</comment>
<evidence type="ECO:0000256" key="2">
    <source>
        <dbReference type="ARBA" id="ARBA00004123"/>
    </source>
</evidence>
<name>A0A851NZQ4_9GALL</name>
<feature type="non-terminal residue" evidence="11">
    <location>
        <position position="1"/>
    </location>
</feature>
<keyword evidence="8" id="KW-0539">Nucleus</keyword>
<feature type="region of interest" description="Disordered" evidence="10">
    <location>
        <begin position="207"/>
        <end position="298"/>
    </location>
</feature>
<protein>
    <recommendedName>
        <fullName evidence="4">Nuclear protein MDM1</fullName>
    </recommendedName>
</protein>
<evidence type="ECO:0000256" key="6">
    <source>
        <dbReference type="ARBA" id="ARBA00022701"/>
    </source>
</evidence>
<keyword evidence="12" id="KW-1185">Reference proteome</keyword>
<keyword evidence="7" id="KW-0206">Cytoskeleton</keyword>
<dbReference type="GO" id="GO:0060041">
    <property type="term" value="P:retina development in camera-type eye"/>
    <property type="evidence" value="ECO:0007669"/>
    <property type="project" value="TreeGrafter"/>
</dbReference>
<reference evidence="11" key="1">
    <citation type="submission" date="2019-09" db="EMBL/GenBank/DDBJ databases">
        <title>Bird 10,000 Genomes (B10K) Project - Family phase.</title>
        <authorList>
            <person name="Zhang G."/>
        </authorList>
    </citation>
    <scope>NUCLEOTIDE SEQUENCE</scope>
    <source>
        <strain evidence="11">B10K-DU-001-08</strain>
        <tissue evidence="11">Muscle</tissue>
    </source>
</reference>
<feature type="region of interest" description="Disordered" evidence="10">
    <location>
        <begin position="12"/>
        <end position="36"/>
    </location>
</feature>
<keyword evidence="6" id="KW-0493">Microtubule</keyword>
<dbReference type="GO" id="GO:0005814">
    <property type="term" value="C:centriole"/>
    <property type="evidence" value="ECO:0007669"/>
    <property type="project" value="UniProtKB-SubCell"/>
</dbReference>
<evidence type="ECO:0000256" key="9">
    <source>
        <dbReference type="ARBA" id="ARBA00045771"/>
    </source>
</evidence>
<dbReference type="GO" id="GO:0005874">
    <property type="term" value="C:microtubule"/>
    <property type="evidence" value="ECO:0007669"/>
    <property type="project" value="UniProtKB-KW"/>
</dbReference>
<dbReference type="Pfam" id="PF15501">
    <property type="entry name" value="MDM1"/>
    <property type="match status" value="1"/>
</dbReference>
<feature type="compositionally biased region" description="Basic and acidic residues" evidence="10">
    <location>
        <begin position="147"/>
        <end position="156"/>
    </location>
</feature>
<feature type="compositionally biased region" description="Basic and acidic residues" evidence="10">
    <location>
        <begin position="481"/>
        <end position="497"/>
    </location>
</feature>
<dbReference type="GO" id="GO:0008017">
    <property type="term" value="F:microtubule binding"/>
    <property type="evidence" value="ECO:0007669"/>
    <property type="project" value="InterPro"/>
</dbReference>
<evidence type="ECO:0000256" key="3">
    <source>
        <dbReference type="ARBA" id="ARBA00010494"/>
    </source>
</evidence>
<feature type="compositionally biased region" description="Acidic residues" evidence="10">
    <location>
        <begin position="66"/>
        <end position="75"/>
    </location>
</feature>
<feature type="non-terminal residue" evidence="11">
    <location>
        <position position="735"/>
    </location>
</feature>
<feature type="compositionally biased region" description="Basic and acidic residues" evidence="10">
    <location>
        <begin position="77"/>
        <end position="101"/>
    </location>
</feature>
<dbReference type="OrthoDB" id="9999940at2759"/>
<dbReference type="AlphaFoldDB" id="A0A851NZQ4"/>
<dbReference type="InterPro" id="IPR029136">
    <property type="entry name" value="MDM1"/>
</dbReference>
<comment type="function">
    <text evidence="9">Microtubule-binding protein that negatively regulates centriole duplication. Binds to and stabilizes microtubules.</text>
</comment>
<dbReference type="GO" id="GO:0046600">
    <property type="term" value="P:negative regulation of centriole replication"/>
    <property type="evidence" value="ECO:0007669"/>
    <property type="project" value="InterPro"/>
</dbReference>
<feature type="compositionally biased region" description="Basic and acidic residues" evidence="10">
    <location>
        <begin position="569"/>
        <end position="595"/>
    </location>
</feature>
<evidence type="ECO:0000256" key="4">
    <source>
        <dbReference type="ARBA" id="ARBA00013508"/>
    </source>
</evidence>
<evidence type="ECO:0000313" key="12">
    <source>
        <dbReference type="Proteomes" id="UP000613066"/>
    </source>
</evidence>
<evidence type="ECO:0000313" key="11">
    <source>
        <dbReference type="EMBL" id="NXC47751.1"/>
    </source>
</evidence>
<evidence type="ECO:0000256" key="1">
    <source>
        <dbReference type="ARBA" id="ARBA00004114"/>
    </source>
</evidence>
<comment type="caution">
    <text evidence="11">The sequence shown here is derived from an EMBL/GenBank/DDBJ whole genome shotgun (WGS) entry which is preliminary data.</text>
</comment>
<keyword evidence="5" id="KW-0963">Cytoplasm</keyword>
<feature type="compositionally biased region" description="Polar residues" evidence="10">
    <location>
        <begin position="621"/>
        <end position="635"/>
    </location>
</feature>
<dbReference type="PANTHER" id="PTHR32078">
    <property type="entry name" value="NUCLEAR PROTEIN MDM1"/>
    <property type="match status" value="1"/>
</dbReference>
<sequence>LQGLSEYKRNFRWKPPEFGSPSREQKSPWAGLRSDQLGITREPNFISKRRVPYHNPQISKSFEWTGDCDLDDPLETEALKTAESHADHSNDVSQEKIETPEGPRLPPKVRSHSSDSRVETGLTLAENNMKRSPPVSSPNQNKTFVSPKEESGKVDNGLHRVLQRKAGMNISRLNTFPRNSEYQSQFIWKSPHEKSPILAAEEVLCNTSKSIPPSKSPAITTQTEYERSFKDPPAAKGLEERGSAEEKEFPACEQNKREEPFQKPAEDASKQELSEQKHPKQKNKQHSSQKPLSLHTNRRKMNTEYRSKFLSPAQYLYKDGAWSRIRSKVPNQALQNPLNSMWYMEVRELRARAKAYRQRVEGTHFSRYHLNQILSDNNSLWDVSSNSSSEEGISNDIRALDLAGVSEKETVPKPEILQEPGSGEQSHQNGAEKKDMSDASTVPVKRRLVWGEQQGAEEKENQQLTEEEEKENKQAAVVEQNLEKNNKDTNEDKKTEGENALLLNSPAAVSDSSSVSSEPGGRLPTPKLRALGGAQRTHHDLTTPAVGGAVLVSPPKFKSSSSQQRMRRSGKDPSSTKHSVREASQRRAFRPDAEVKAVSLLTSPPAGLGTLDPLPLRQDQWPPNSVSGEQVSLHSAHQEHSSTPPVLKSAKSRSLPCWNPSPRIQGTLKDPEFQHNGNIGNPKMRSFQLPLHERNCNDEDDRLSQISARSAASSSLASQILERAQKRKEDFWGKT</sequence>
<evidence type="ECO:0000256" key="10">
    <source>
        <dbReference type="SAM" id="MobiDB-lite"/>
    </source>
</evidence>
<comment type="similarity">
    <text evidence="3">Belongs to the MDM1 family.</text>
</comment>
<feature type="compositionally biased region" description="Basic and acidic residues" evidence="10">
    <location>
        <begin position="237"/>
        <end position="278"/>
    </location>
</feature>
<dbReference type="GO" id="GO:0005634">
    <property type="term" value="C:nucleus"/>
    <property type="evidence" value="ECO:0007669"/>
    <property type="project" value="UniProtKB-SubCell"/>
</dbReference>
<dbReference type="PANTHER" id="PTHR32078:SF1">
    <property type="entry name" value="NUCLEAR PROTEIN MDM1"/>
    <property type="match status" value="1"/>
</dbReference>